<proteinExistence type="predicted"/>
<accession>A0A2R5GEA1</accession>
<dbReference type="InParanoid" id="A0A2R5GEA1"/>
<feature type="transmembrane region" description="Helical" evidence="5">
    <location>
        <begin position="12"/>
        <end position="32"/>
    </location>
</feature>
<dbReference type="EMBL" id="BEYU01000055">
    <property type="protein sequence ID" value="GBG29277.1"/>
    <property type="molecule type" value="Genomic_DNA"/>
</dbReference>
<dbReference type="GO" id="GO:0016020">
    <property type="term" value="C:membrane"/>
    <property type="evidence" value="ECO:0007669"/>
    <property type="project" value="UniProtKB-SubCell"/>
</dbReference>
<sequence length="385" mass="42292">MPGKRRELTLEVAEIAYWSALWFGFSVSMVVYNKWLLHSWEGGFNFPLLISMLHMGIKYFLSLAMVRCNSFAIPDIPRRVWWLSAVPVGCATALDVAASNASYLYVSVTFYTIVKSSSLVFTLLFSVLYKLQPCSLSLFCAVSVIVVGVVLASMGDTEFSTIGFLLVIGSSAVGGFRWSLTQVLMKQIRCNLDAILTIYLISPASALSLIPLSLWVDGERFFQSKFIDASLLPYTVLNIVGSGLFAFSMILVELELLRRTSSVTLGVISYVKQMLQIGLSVVVFHDVLTPLNLLGFLLTLLGMFLYTVIKHRARAEAPHAGGKYGAASGGHIRDEEEGLFIFEDYGDNLGDDHSSGFGDDQSLNGTDFELIASNSGQGQRLMSKT</sequence>
<evidence type="ECO:0000256" key="2">
    <source>
        <dbReference type="ARBA" id="ARBA00022692"/>
    </source>
</evidence>
<feature type="domain" description="Sugar phosphate transporter" evidence="6">
    <location>
        <begin position="15"/>
        <end position="306"/>
    </location>
</feature>
<evidence type="ECO:0000259" key="6">
    <source>
        <dbReference type="Pfam" id="PF03151"/>
    </source>
</evidence>
<reference evidence="7 8" key="1">
    <citation type="submission" date="2017-12" db="EMBL/GenBank/DDBJ databases">
        <title>Sequencing, de novo assembly and annotation of complete genome of a new Thraustochytrid species, strain FCC1311.</title>
        <authorList>
            <person name="Sedici K."/>
            <person name="Godart F."/>
            <person name="Aiese Cigliano R."/>
            <person name="Sanseverino W."/>
            <person name="Barakat M."/>
            <person name="Ortet P."/>
            <person name="Marechal E."/>
            <person name="Cagnac O."/>
            <person name="Amato A."/>
        </authorList>
    </citation>
    <scope>NUCLEOTIDE SEQUENCE [LARGE SCALE GENOMIC DNA]</scope>
</reference>
<comment type="caution">
    <text evidence="7">The sequence shown here is derived from an EMBL/GenBank/DDBJ whole genome shotgun (WGS) entry which is preliminary data.</text>
</comment>
<name>A0A2R5GEA1_9STRA</name>
<dbReference type="SUPFAM" id="SSF103481">
    <property type="entry name" value="Multidrug resistance efflux transporter EmrE"/>
    <property type="match status" value="1"/>
</dbReference>
<dbReference type="OrthoDB" id="6418713at2759"/>
<dbReference type="Proteomes" id="UP000241890">
    <property type="component" value="Unassembled WGS sequence"/>
</dbReference>
<dbReference type="InterPro" id="IPR037185">
    <property type="entry name" value="EmrE-like"/>
</dbReference>
<dbReference type="Pfam" id="PF03151">
    <property type="entry name" value="TPT"/>
    <property type="match status" value="1"/>
</dbReference>
<keyword evidence="3 5" id="KW-1133">Transmembrane helix</keyword>
<feature type="transmembrane region" description="Helical" evidence="5">
    <location>
        <begin position="136"/>
        <end position="155"/>
    </location>
</feature>
<protein>
    <submittedName>
        <fullName evidence="7">Solute carrier family 35 member C2</fullName>
    </submittedName>
</protein>
<evidence type="ECO:0000256" key="5">
    <source>
        <dbReference type="SAM" id="Phobius"/>
    </source>
</evidence>
<comment type="subcellular location">
    <subcellularLocation>
        <location evidence="1">Membrane</location>
        <topology evidence="1">Multi-pass membrane protein</topology>
    </subcellularLocation>
</comment>
<evidence type="ECO:0000313" key="7">
    <source>
        <dbReference type="EMBL" id="GBG29277.1"/>
    </source>
</evidence>
<dbReference type="InterPro" id="IPR050186">
    <property type="entry name" value="TPT_transporter"/>
</dbReference>
<evidence type="ECO:0000313" key="8">
    <source>
        <dbReference type="Proteomes" id="UP000241890"/>
    </source>
</evidence>
<evidence type="ECO:0000256" key="3">
    <source>
        <dbReference type="ARBA" id="ARBA00022989"/>
    </source>
</evidence>
<gene>
    <name evidence="7" type="ORF">FCC1311_054992</name>
</gene>
<evidence type="ECO:0000256" key="1">
    <source>
        <dbReference type="ARBA" id="ARBA00004141"/>
    </source>
</evidence>
<dbReference type="PANTHER" id="PTHR11132">
    <property type="entry name" value="SOLUTE CARRIER FAMILY 35"/>
    <property type="match status" value="1"/>
</dbReference>
<dbReference type="AlphaFoldDB" id="A0A2R5GEA1"/>
<feature type="transmembrane region" description="Helical" evidence="5">
    <location>
        <begin position="263"/>
        <end position="285"/>
    </location>
</feature>
<keyword evidence="8" id="KW-1185">Reference proteome</keyword>
<dbReference type="InterPro" id="IPR004853">
    <property type="entry name" value="Sugar_P_trans_dom"/>
</dbReference>
<feature type="transmembrane region" description="Helical" evidence="5">
    <location>
        <begin position="231"/>
        <end position="251"/>
    </location>
</feature>
<dbReference type="FunCoup" id="A0A2R5GEA1">
    <property type="interactions" value="192"/>
</dbReference>
<organism evidence="7 8">
    <name type="scientific">Hondaea fermentalgiana</name>
    <dbReference type="NCBI Taxonomy" id="2315210"/>
    <lineage>
        <taxon>Eukaryota</taxon>
        <taxon>Sar</taxon>
        <taxon>Stramenopiles</taxon>
        <taxon>Bigyra</taxon>
        <taxon>Labyrinthulomycetes</taxon>
        <taxon>Thraustochytrida</taxon>
        <taxon>Thraustochytriidae</taxon>
        <taxon>Hondaea</taxon>
    </lineage>
</organism>
<evidence type="ECO:0000256" key="4">
    <source>
        <dbReference type="ARBA" id="ARBA00023136"/>
    </source>
</evidence>
<feature type="transmembrane region" description="Helical" evidence="5">
    <location>
        <begin position="104"/>
        <end position="129"/>
    </location>
</feature>
<feature type="transmembrane region" description="Helical" evidence="5">
    <location>
        <begin position="291"/>
        <end position="309"/>
    </location>
</feature>
<feature type="transmembrane region" description="Helical" evidence="5">
    <location>
        <begin position="44"/>
        <end position="68"/>
    </location>
</feature>
<feature type="transmembrane region" description="Helical" evidence="5">
    <location>
        <begin position="192"/>
        <end position="216"/>
    </location>
</feature>
<keyword evidence="2 5" id="KW-0812">Transmembrane</keyword>
<keyword evidence="4 5" id="KW-0472">Membrane</keyword>
<feature type="transmembrane region" description="Helical" evidence="5">
    <location>
        <begin position="161"/>
        <end position="180"/>
    </location>
</feature>